<evidence type="ECO:0000313" key="10">
    <source>
        <dbReference type="EMBL" id="MCQ1060931.1"/>
    </source>
</evidence>
<dbReference type="PANTHER" id="PTHR33254:SF4">
    <property type="entry name" value="4-HYDROXY-4-METHYL-2-OXOGLUTARATE ALDOLASE 3-RELATED"/>
    <property type="match status" value="1"/>
</dbReference>
<dbReference type="NCBIfam" id="NF006875">
    <property type="entry name" value="PRK09372.1"/>
    <property type="match status" value="1"/>
</dbReference>
<accession>A0ABT1N885</accession>
<sequence length="165" mass="17729">MIERQIDLLPDLCDAYGDDVTFIPIPFQHYGAKATFFGQVVTLHCFHDNQLLIDTLQQDGKGKVLMVDGAGSLARALIGDQFAQLAIDNGWEGIVINGAIRDVAQLSQMPIGIKALAPCPFRADKEGQGELGVQLLLAGTTVSDGDFVYADLNGVLVSQRLLLAC</sequence>
<reference evidence="10 11" key="1">
    <citation type="submission" date="2022-07" db="EMBL/GenBank/DDBJ databases">
        <title>Photobacterium pectinilyticum sp. nov., a marine bacterium isolated from surface seawater of Qingdao offshore.</title>
        <authorList>
            <person name="Wang X."/>
        </authorList>
    </citation>
    <scope>NUCLEOTIDE SEQUENCE [LARGE SCALE GENOMIC DNA]</scope>
    <source>
        <strain evidence="10 11">ZSDE20</strain>
    </source>
</reference>
<evidence type="ECO:0000256" key="3">
    <source>
        <dbReference type="ARBA" id="ARBA00008621"/>
    </source>
</evidence>
<evidence type="ECO:0000256" key="1">
    <source>
        <dbReference type="ARBA" id="ARBA00001342"/>
    </source>
</evidence>
<dbReference type="RefSeq" id="WP_255045029.1">
    <property type="nucleotide sequence ID" value="NZ_JANEYT010000098.1"/>
</dbReference>
<dbReference type="NCBIfam" id="NF009134">
    <property type="entry name" value="PRK12487.1"/>
    <property type="match status" value="1"/>
</dbReference>
<dbReference type="InterPro" id="IPR036704">
    <property type="entry name" value="RraA/RraA-like_sf"/>
</dbReference>
<gene>
    <name evidence="10" type="ORF">NHN17_23075</name>
</gene>
<keyword evidence="5 9" id="KW-0479">Metal-binding</keyword>
<dbReference type="InterPro" id="IPR005493">
    <property type="entry name" value="RraA/RraA-like"/>
</dbReference>
<dbReference type="NCBIfam" id="TIGR01935">
    <property type="entry name" value="NOT-MenG"/>
    <property type="match status" value="1"/>
</dbReference>
<dbReference type="SUPFAM" id="SSF89562">
    <property type="entry name" value="RraA-like"/>
    <property type="match status" value="1"/>
</dbReference>
<evidence type="ECO:0000256" key="6">
    <source>
        <dbReference type="ARBA" id="ARBA00023239"/>
    </source>
</evidence>
<dbReference type="Gene3D" id="3.50.30.40">
    <property type="entry name" value="Ribonuclease E inhibitor RraA/RraA-like"/>
    <property type="match status" value="1"/>
</dbReference>
<keyword evidence="11" id="KW-1185">Reference proteome</keyword>
<comment type="catalytic activity">
    <reaction evidence="8 9">
        <text>oxaloacetate + H(+) = pyruvate + CO2</text>
        <dbReference type="Rhea" id="RHEA:15641"/>
        <dbReference type="ChEBI" id="CHEBI:15361"/>
        <dbReference type="ChEBI" id="CHEBI:15378"/>
        <dbReference type="ChEBI" id="CHEBI:16452"/>
        <dbReference type="ChEBI" id="CHEBI:16526"/>
        <dbReference type="EC" id="4.1.1.112"/>
    </reaction>
</comment>
<keyword evidence="6 9" id="KW-0456">Lyase</keyword>
<comment type="similarity">
    <text evidence="3 9">Belongs to the class II aldolase/RraA-like family.</text>
</comment>
<evidence type="ECO:0000256" key="2">
    <source>
        <dbReference type="ARBA" id="ARBA00001968"/>
    </source>
</evidence>
<dbReference type="Proteomes" id="UP001524460">
    <property type="component" value="Unassembled WGS sequence"/>
</dbReference>
<dbReference type="EC" id="4.1.1.112" evidence="9"/>
<comment type="subunit">
    <text evidence="4 9">Homotrimer.</text>
</comment>
<name>A0ABT1N885_9GAMM</name>
<dbReference type="Pfam" id="PF03737">
    <property type="entry name" value="RraA-like"/>
    <property type="match status" value="1"/>
</dbReference>
<dbReference type="CDD" id="cd16841">
    <property type="entry name" value="RraA_family"/>
    <property type="match status" value="1"/>
</dbReference>
<dbReference type="PANTHER" id="PTHR33254">
    <property type="entry name" value="4-HYDROXY-4-METHYL-2-OXOGLUTARATE ALDOLASE 3-RELATED"/>
    <property type="match status" value="1"/>
</dbReference>
<comment type="cofactor">
    <cofactor evidence="2 9">
        <name>a divalent metal cation</name>
        <dbReference type="ChEBI" id="CHEBI:60240"/>
    </cofactor>
</comment>
<dbReference type="InterPro" id="IPR010203">
    <property type="entry name" value="RraA"/>
</dbReference>
<comment type="function">
    <text evidence="7 9">Catalyzes the aldol cleavage of 4-hydroxy-4-methyl-2-oxoglutarate (HMG) into 2 molecules of pyruvate. Also contains a secondary oxaloacetate (OAA) decarboxylase activity due to the common pyruvate enolate transition state formed following C-C bond cleavage in the retro-aldol and decarboxylation reactions.</text>
</comment>
<evidence type="ECO:0000313" key="11">
    <source>
        <dbReference type="Proteomes" id="UP001524460"/>
    </source>
</evidence>
<dbReference type="EC" id="4.1.3.17" evidence="9"/>
<evidence type="ECO:0000256" key="4">
    <source>
        <dbReference type="ARBA" id="ARBA00011233"/>
    </source>
</evidence>
<organism evidence="10 11">
    <name type="scientific">Photobacterium pectinilyticum</name>
    <dbReference type="NCBI Taxonomy" id="2906793"/>
    <lineage>
        <taxon>Bacteria</taxon>
        <taxon>Pseudomonadati</taxon>
        <taxon>Pseudomonadota</taxon>
        <taxon>Gammaproteobacteria</taxon>
        <taxon>Vibrionales</taxon>
        <taxon>Vibrionaceae</taxon>
        <taxon>Photobacterium</taxon>
    </lineage>
</organism>
<evidence type="ECO:0000256" key="8">
    <source>
        <dbReference type="ARBA" id="ARBA00047973"/>
    </source>
</evidence>
<protein>
    <recommendedName>
        <fullName evidence="9">4-hydroxy-4-methyl-2-oxoglutarate aldolase</fullName>
        <shortName evidence="9">HMG aldolase</shortName>
        <ecNumber evidence="9">4.1.1.112</ecNumber>
        <ecNumber evidence="9">4.1.3.17</ecNumber>
    </recommendedName>
    <alternativeName>
        <fullName evidence="9">Oxaloacetate decarboxylase</fullName>
    </alternativeName>
</protein>
<evidence type="ECO:0000256" key="9">
    <source>
        <dbReference type="RuleBase" id="RU004338"/>
    </source>
</evidence>
<proteinExistence type="inferred from homology"/>
<evidence type="ECO:0000256" key="5">
    <source>
        <dbReference type="ARBA" id="ARBA00022723"/>
    </source>
</evidence>
<comment type="caution">
    <text evidence="10">The sequence shown here is derived from an EMBL/GenBank/DDBJ whole genome shotgun (WGS) entry which is preliminary data.</text>
</comment>
<dbReference type="EMBL" id="JANEYT010000098">
    <property type="protein sequence ID" value="MCQ1060931.1"/>
    <property type="molecule type" value="Genomic_DNA"/>
</dbReference>
<comment type="catalytic activity">
    <reaction evidence="1 9">
        <text>4-hydroxy-4-methyl-2-oxoglutarate = 2 pyruvate</text>
        <dbReference type="Rhea" id="RHEA:22748"/>
        <dbReference type="ChEBI" id="CHEBI:15361"/>
        <dbReference type="ChEBI" id="CHEBI:58276"/>
        <dbReference type="EC" id="4.1.3.17"/>
    </reaction>
</comment>
<evidence type="ECO:0000256" key="7">
    <source>
        <dbReference type="ARBA" id="ARBA00025046"/>
    </source>
</evidence>